<evidence type="ECO:0000256" key="4">
    <source>
        <dbReference type="ARBA" id="ARBA00023136"/>
    </source>
</evidence>
<evidence type="ECO:0000256" key="6">
    <source>
        <dbReference type="SAM" id="Phobius"/>
    </source>
</evidence>
<dbReference type="PANTHER" id="PTHR23501">
    <property type="entry name" value="MAJOR FACILITATOR SUPERFAMILY"/>
    <property type="match status" value="1"/>
</dbReference>
<dbReference type="EMBL" id="WNWQ01000962">
    <property type="protein sequence ID" value="KAE9962801.1"/>
    <property type="molecule type" value="Genomic_DNA"/>
</dbReference>
<evidence type="ECO:0000256" key="1">
    <source>
        <dbReference type="ARBA" id="ARBA00004141"/>
    </source>
</evidence>
<dbReference type="InterPro" id="IPR036259">
    <property type="entry name" value="MFS_trans_sf"/>
</dbReference>
<feature type="transmembrane region" description="Helical" evidence="6">
    <location>
        <begin position="505"/>
        <end position="525"/>
    </location>
</feature>
<name>A0A8H3YM81_VENIN</name>
<evidence type="ECO:0000313" key="8">
    <source>
        <dbReference type="Proteomes" id="UP000433883"/>
    </source>
</evidence>
<accession>A0A8H3YM81</accession>
<feature type="transmembrane region" description="Helical" evidence="6">
    <location>
        <begin position="562"/>
        <end position="584"/>
    </location>
</feature>
<feature type="compositionally biased region" description="Basic and acidic residues" evidence="5">
    <location>
        <begin position="53"/>
        <end position="62"/>
    </location>
</feature>
<keyword evidence="2 6" id="KW-0812">Transmembrane</keyword>
<evidence type="ECO:0000313" key="7">
    <source>
        <dbReference type="EMBL" id="KAE9962801.1"/>
    </source>
</evidence>
<feature type="transmembrane region" description="Helical" evidence="6">
    <location>
        <begin position="596"/>
        <end position="620"/>
    </location>
</feature>
<dbReference type="GO" id="GO:0005886">
    <property type="term" value="C:plasma membrane"/>
    <property type="evidence" value="ECO:0007669"/>
    <property type="project" value="TreeGrafter"/>
</dbReference>
<reference evidence="7 8" key="1">
    <citation type="submission" date="2019-11" db="EMBL/GenBank/DDBJ databases">
        <title>Venturia inaequalis Genome Resource.</title>
        <authorList>
            <person name="Lichtner F.J."/>
        </authorList>
    </citation>
    <scope>NUCLEOTIDE SEQUENCE [LARGE SCALE GENOMIC DNA]</scope>
    <source>
        <strain evidence="7">Bline_iso_100314</strain>
    </source>
</reference>
<proteinExistence type="predicted"/>
<evidence type="ECO:0000256" key="2">
    <source>
        <dbReference type="ARBA" id="ARBA00022692"/>
    </source>
</evidence>
<feature type="transmembrane region" description="Helical" evidence="6">
    <location>
        <begin position="702"/>
        <end position="723"/>
    </location>
</feature>
<comment type="subcellular location">
    <subcellularLocation>
        <location evidence="1">Membrane</location>
        <topology evidence="1">Multi-pass membrane protein</topology>
    </subcellularLocation>
</comment>
<dbReference type="PANTHER" id="PTHR23501:SF199">
    <property type="entry name" value="MFS EFFLUX TRANSPORTER INPD-RELATED"/>
    <property type="match status" value="1"/>
</dbReference>
<feature type="transmembrane region" description="Helical" evidence="6">
    <location>
        <begin position="471"/>
        <end position="493"/>
    </location>
</feature>
<feature type="region of interest" description="Disordered" evidence="5">
    <location>
        <begin position="50"/>
        <end position="77"/>
    </location>
</feature>
<dbReference type="Proteomes" id="UP000433883">
    <property type="component" value="Unassembled WGS sequence"/>
</dbReference>
<organism evidence="7 8">
    <name type="scientific">Venturia inaequalis</name>
    <name type="common">Apple scab fungus</name>
    <dbReference type="NCBI Taxonomy" id="5025"/>
    <lineage>
        <taxon>Eukaryota</taxon>
        <taxon>Fungi</taxon>
        <taxon>Dikarya</taxon>
        <taxon>Ascomycota</taxon>
        <taxon>Pezizomycotina</taxon>
        <taxon>Dothideomycetes</taxon>
        <taxon>Pleosporomycetidae</taxon>
        <taxon>Venturiales</taxon>
        <taxon>Venturiaceae</taxon>
        <taxon>Venturia</taxon>
    </lineage>
</organism>
<keyword evidence="3 6" id="KW-1133">Transmembrane helix</keyword>
<dbReference type="GO" id="GO:0022857">
    <property type="term" value="F:transmembrane transporter activity"/>
    <property type="evidence" value="ECO:0007669"/>
    <property type="project" value="TreeGrafter"/>
</dbReference>
<feature type="transmembrane region" description="Helical" evidence="6">
    <location>
        <begin position="735"/>
        <end position="755"/>
    </location>
</feature>
<feature type="region of interest" description="Disordered" evidence="5">
    <location>
        <begin position="299"/>
        <end position="350"/>
    </location>
</feature>
<protein>
    <submittedName>
        <fullName evidence="7">Uncharacterized protein</fullName>
    </submittedName>
</protein>
<feature type="transmembrane region" description="Helical" evidence="6">
    <location>
        <begin position="423"/>
        <end position="441"/>
    </location>
</feature>
<feature type="transmembrane region" description="Helical" evidence="6">
    <location>
        <begin position="532"/>
        <end position="550"/>
    </location>
</feature>
<dbReference type="SUPFAM" id="SSF103473">
    <property type="entry name" value="MFS general substrate transporter"/>
    <property type="match status" value="2"/>
</dbReference>
<keyword evidence="4 6" id="KW-0472">Membrane</keyword>
<sequence>MAAEVPRHRRWSSIFSPSSFQKQQDVNTRISLPFLDFTDPVELRCASVSSDLSQHHLNKENSESTIVQSDATPSTDRTLTVQEDGNITVSQNHHIHVDDITVTPIRHARDKSLASDFKFGGDPSSDVPPIPDLPPRIAPLFSRNTSFFSTRSSVPSLRRPPRFDPRGFCRPDEYLRHWRPSHLPHISTGSSLYSTDTTFWSQLPAFEERYPHLQRPQFPIPRGPWPPIHPLAQSYENIISPMLLNYVAHPTLAAIVDIDSPVSEVAAIETRFSSRDTYLDQSERWESMYHGTSYQSDYAQSDYQSDARSESQSETESALPANDVHPPVPGSPLSSKEHGDEPPESSPRDECAPLRVGIILFSLWFGNLLVSLQDTMVPIALPSISSDLHGLKDVAEYLSWYLLAFTVAYPISHKLYRLFDARVVYLFAVILFAGISSAALLQGSTSIIEFIVPASNDNNSLIDYVKFVESAYAFSLAIGPVLAGISLYIPFYFQVGQGTSAMVSGIRNLPLVLPSIAAIILAVGTSFHGRHCISYMLVGQIVTSLGLTFFSTQGESSDAGVWLVLLSIIGFGLGITTLFPYFMLGGIFENKDRLKGHLIMIFFSRLGGTIIPSVAQNIFIKMLQKELESSLSPTTLVRVIKVGATRLETLALEANDLAFYYFYIQVVPHIWLCYTNSTEVLFAALTFYNLRIVERLWGSRKFASFILVILPYTIFLPPLLLALVLRPLSFGNVNYLPAGPTSILFAILAQYHAAIPSTYRYSVGMARPTAGSSTATSNPTTTQSAAAQFTAMRNSTVALTSKTIYYMFAIQLALSQFPSSILPAAVGWTVGYAYRNEVLPATSWRVPSWVVGQKNKRPNVEALRRRLEGEDTADNDQNGVVGTGLAQISEIFNRRTQ</sequence>
<feature type="compositionally biased region" description="Basic and acidic residues" evidence="5">
    <location>
        <begin position="335"/>
        <end position="350"/>
    </location>
</feature>
<dbReference type="AlphaFoldDB" id="A0A8H3YM81"/>
<evidence type="ECO:0000256" key="5">
    <source>
        <dbReference type="SAM" id="MobiDB-lite"/>
    </source>
</evidence>
<feature type="transmembrane region" description="Helical" evidence="6">
    <location>
        <begin position="669"/>
        <end position="690"/>
    </location>
</feature>
<comment type="caution">
    <text evidence="7">The sequence shown here is derived from an EMBL/GenBank/DDBJ whole genome shotgun (WGS) entry which is preliminary data.</text>
</comment>
<feature type="compositionally biased region" description="Polar residues" evidence="5">
    <location>
        <begin position="63"/>
        <end position="77"/>
    </location>
</feature>
<gene>
    <name evidence="7" type="ORF">BLS_010003</name>
</gene>
<evidence type="ECO:0000256" key="3">
    <source>
        <dbReference type="ARBA" id="ARBA00022989"/>
    </source>
</evidence>
<feature type="transmembrane region" description="Helical" evidence="6">
    <location>
        <begin position="394"/>
        <end position="411"/>
    </location>
</feature>